<keyword evidence="3" id="KW-0347">Helicase</keyword>
<organism evidence="3 4">
    <name type="scientific">Legionella busanensis</name>
    <dbReference type="NCBI Taxonomy" id="190655"/>
    <lineage>
        <taxon>Bacteria</taxon>
        <taxon>Pseudomonadati</taxon>
        <taxon>Pseudomonadota</taxon>
        <taxon>Gammaproteobacteria</taxon>
        <taxon>Legionellales</taxon>
        <taxon>Legionellaceae</taxon>
        <taxon>Legionella</taxon>
    </lineage>
</organism>
<dbReference type="EMBL" id="UGOD01000001">
    <property type="protein sequence ID" value="STX49998.1"/>
    <property type="molecule type" value="Genomic_DNA"/>
</dbReference>
<dbReference type="Proteomes" id="UP000254794">
    <property type="component" value="Unassembled WGS sequence"/>
</dbReference>
<accession>A0A378JH20</accession>
<feature type="domain" description="Putative conjugal transfer nickase/helicase TraI C-terminal" evidence="2">
    <location>
        <begin position="284"/>
        <end position="387"/>
    </location>
</feature>
<dbReference type="InterPro" id="IPR022391">
    <property type="entry name" value="ICE_relaxase_PFGI-1"/>
</dbReference>
<protein>
    <submittedName>
        <fullName evidence="3">Putative helicase/relaxase</fullName>
    </submittedName>
</protein>
<dbReference type="InterPro" id="IPR011093">
    <property type="entry name" value="TraI_2_C"/>
</dbReference>
<evidence type="ECO:0000313" key="3">
    <source>
        <dbReference type="EMBL" id="STX49998.1"/>
    </source>
</evidence>
<gene>
    <name evidence="3" type="ORF">NCTC13316_00063</name>
</gene>
<dbReference type="NCBIfam" id="TIGR03760">
    <property type="entry name" value="ICE_TraI_Pfluor"/>
    <property type="match status" value="1"/>
</dbReference>
<dbReference type="SUPFAM" id="SSF46785">
    <property type="entry name" value="Winged helix' DNA-binding domain"/>
    <property type="match status" value="1"/>
</dbReference>
<dbReference type="InterPro" id="IPR036390">
    <property type="entry name" value="WH_DNA-bd_sf"/>
</dbReference>
<keyword evidence="3" id="KW-0067">ATP-binding</keyword>
<keyword evidence="3" id="KW-0378">Hydrolase</keyword>
<dbReference type="Gene3D" id="1.10.3210.40">
    <property type="match status" value="1"/>
</dbReference>
<dbReference type="Pfam" id="PF07514">
    <property type="entry name" value="TraI_2"/>
    <property type="match status" value="1"/>
</dbReference>
<sequence>MAKFLEINLFNRYSKKGTGQAKPLKDLTRILTAEEILSEEKRALLLEQIRSACSLETSRFDSLCLSIIHNLVNHVQNLPETSNSYYSQQGGLLDYALNRTEAALNLFKKFVLLEEETDYSEEQKLWQYTLFSAALLQGIGKLQIDYLVELYDNNGQFLKLWNPLLENLASVGSCYDYSFQKESDNELRRRLNILLARTLMPTSGFSWIVSNTQVLAVWLALLNEDLYSAGTLGAILIRADAIAIQRYLNQLNFKLTSSKNNRYSRTGTFTGSVPESISNLEQQIGTQFIQWLTKSLESGIIMINKAPLYMVPGGLLMSPDIFKWFVREHPEYKNWQAAQNAFLSLKLHEVGPDGNTLARFEQKNTKQMQSGIVFSHYAVALPASVQFYNLNTGKTLTLSDIEVIHSAQFSSNFTAPQQTNVTHSLEILNTAGQWQQATAAKTPEQKLNSGLTSRG</sequence>
<keyword evidence="4" id="KW-1185">Reference proteome</keyword>
<dbReference type="InterPro" id="IPR011119">
    <property type="entry name" value="Unchr_helicase_relaxase_TraI"/>
</dbReference>
<dbReference type="GO" id="GO:0004386">
    <property type="term" value="F:helicase activity"/>
    <property type="evidence" value="ECO:0007669"/>
    <property type="project" value="UniProtKB-KW"/>
</dbReference>
<feature type="domain" description="Uncharacterised" evidence="1">
    <location>
        <begin position="31"/>
        <end position="250"/>
    </location>
</feature>
<evidence type="ECO:0000313" key="4">
    <source>
        <dbReference type="Proteomes" id="UP000254794"/>
    </source>
</evidence>
<dbReference type="AlphaFoldDB" id="A0A378JH20"/>
<evidence type="ECO:0000259" key="2">
    <source>
        <dbReference type="Pfam" id="PF07515"/>
    </source>
</evidence>
<name>A0A378JH20_9GAMM</name>
<dbReference type="Pfam" id="PF07515">
    <property type="entry name" value="TraI_2_C"/>
    <property type="match status" value="1"/>
</dbReference>
<proteinExistence type="predicted"/>
<evidence type="ECO:0000259" key="1">
    <source>
        <dbReference type="Pfam" id="PF07514"/>
    </source>
</evidence>
<keyword evidence="3" id="KW-0547">Nucleotide-binding</keyword>
<reference evidence="3 4" key="1">
    <citation type="submission" date="2018-06" db="EMBL/GenBank/DDBJ databases">
        <authorList>
            <consortium name="Pathogen Informatics"/>
            <person name="Doyle S."/>
        </authorList>
    </citation>
    <scope>NUCLEOTIDE SEQUENCE [LARGE SCALE GENOMIC DNA]</scope>
    <source>
        <strain evidence="3 4">NCTC13316</strain>
    </source>
</reference>